<dbReference type="InterPro" id="IPR002994">
    <property type="entry name" value="Surf1/Shy1"/>
</dbReference>
<keyword evidence="3 6" id="KW-0812">Transmembrane</keyword>
<dbReference type="PANTHER" id="PTHR23427:SF2">
    <property type="entry name" value="SURFEIT LOCUS PROTEIN 1"/>
    <property type="match status" value="1"/>
</dbReference>
<feature type="transmembrane region" description="Helical" evidence="6">
    <location>
        <begin position="237"/>
        <end position="257"/>
    </location>
</feature>
<dbReference type="PANTHER" id="PTHR23427">
    <property type="entry name" value="SURFEIT LOCUS PROTEIN"/>
    <property type="match status" value="1"/>
</dbReference>
<proteinExistence type="inferred from homology"/>
<sequence>MMDRHGPEEGAPAMGRKGSVAKVVLALLAIFLIVLFAGLGTWQVQRLGWKLALIERVNSRVHAAPAALPEAARWAQVSKESDEYRHVSLAGHFLYEYSTPVQAVSELGAGYWLVTPLCTPDGRIVLVNRGFIPAADNRPGTYPARKAGANPCAAVSGPAHALTGLLRIAEPGGGFLRENDPANNRWFSRDVAGIAAARGLADVAPFFVDASRGQDPASAPEHPVGGLTVISFQNNHLVYAITWYALALMVAGAWWYAARSGNTKEKSEENGRARNDGSKA</sequence>
<keyword evidence="4 6" id="KW-1133">Transmembrane helix</keyword>
<evidence type="ECO:0000313" key="8">
    <source>
        <dbReference type="Proteomes" id="UP001596101"/>
    </source>
</evidence>
<reference evidence="8" key="1">
    <citation type="journal article" date="2019" name="Int. J. Syst. Evol. Microbiol.">
        <title>The Global Catalogue of Microorganisms (GCM) 10K type strain sequencing project: providing services to taxonomists for standard genome sequencing and annotation.</title>
        <authorList>
            <consortium name="The Broad Institute Genomics Platform"/>
            <consortium name="The Broad Institute Genome Sequencing Center for Infectious Disease"/>
            <person name="Wu L."/>
            <person name="Ma J."/>
        </authorList>
    </citation>
    <scope>NUCLEOTIDE SEQUENCE [LARGE SCALE GENOMIC DNA]</scope>
    <source>
        <strain evidence="8">CCUG 43111</strain>
    </source>
</reference>
<dbReference type="InterPro" id="IPR045214">
    <property type="entry name" value="Surf1/Surf4"/>
</dbReference>
<comment type="subcellular location">
    <subcellularLocation>
        <location evidence="6">Cell membrane</location>
        <topology evidence="6">Multi-pass membrane protein</topology>
    </subcellularLocation>
    <subcellularLocation>
        <location evidence="1">Membrane</location>
    </subcellularLocation>
</comment>
<organism evidence="7 8">
    <name type="scientific">Massilia suwonensis</name>
    <dbReference type="NCBI Taxonomy" id="648895"/>
    <lineage>
        <taxon>Bacteria</taxon>
        <taxon>Pseudomonadati</taxon>
        <taxon>Pseudomonadota</taxon>
        <taxon>Betaproteobacteria</taxon>
        <taxon>Burkholderiales</taxon>
        <taxon>Oxalobacteraceae</taxon>
        <taxon>Telluria group</taxon>
        <taxon>Massilia</taxon>
    </lineage>
</organism>
<protein>
    <recommendedName>
        <fullName evidence="6">SURF1-like protein</fullName>
    </recommendedName>
</protein>
<dbReference type="PROSITE" id="PS50895">
    <property type="entry name" value="SURF1"/>
    <property type="match status" value="1"/>
</dbReference>
<name>A0ABW0MKU7_9BURK</name>
<dbReference type="RefSeq" id="WP_379754356.1">
    <property type="nucleotide sequence ID" value="NZ_JBHSMR010000013.1"/>
</dbReference>
<dbReference type="Pfam" id="PF02104">
    <property type="entry name" value="SURF1"/>
    <property type="match status" value="1"/>
</dbReference>
<comment type="similarity">
    <text evidence="2 6">Belongs to the SURF1 family.</text>
</comment>
<comment type="caution">
    <text evidence="7">The sequence shown here is derived from an EMBL/GenBank/DDBJ whole genome shotgun (WGS) entry which is preliminary data.</text>
</comment>
<evidence type="ECO:0000256" key="1">
    <source>
        <dbReference type="ARBA" id="ARBA00004370"/>
    </source>
</evidence>
<keyword evidence="5 6" id="KW-0472">Membrane</keyword>
<evidence type="ECO:0000256" key="3">
    <source>
        <dbReference type="ARBA" id="ARBA00022692"/>
    </source>
</evidence>
<dbReference type="CDD" id="cd06662">
    <property type="entry name" value="SURF1"/>
    <property type="match status" value="1"/>
</dbReference>
<accession>A0ABW0MKU7</accession>
<gene>
    <name evidence="7" type="ORF">ACFPQ5_09985</name>
</gene>
<evidence type="ECO:0000256" key="5">
    <source>
        <dbReference type="ARBA" id="ARBA00023136"/>
    </source>
</evidence>
<evidence type="ECO:0000256" key="2">
    <source>
        <dbReference type="ARBA" id="ARBA00007165"/>
    </source>
</evidence>
<dbReference type="EMBL" id="JBHSMR010000013">
    <property type="protein sequence ID" value="MFC5478518.1"/>
    <property type="molecule type" value="Genomic_DNA"/>
</dbReference>
<dbReference type="Proteomes" id="UP001596101">
    <property type="component" value="Unassembled WGS sequence"/>
</dbReference>
<evidence type="ECO:0000256" key="6">
    <source>
        <dbReference type="RuleBase" id="RU363076"/>
    </source>
</evidence>
<keyword evidence="6" id="KW-1003">Cell membrane</keyword>
<evidence type="ECO:0000313" key="7">
    <source>
        <dbReference type="EMBL" id="MFC5478518.1"/>
    </source>
</evidence>
<keyword evidence="8" id="KW-1185">Reference proteome</keyword>
<feature type="transmembrane region" description="Helical" evidence="6">
    <location>
        <begin position="20"/>
        <end position="42"/>
    </location>
</feature>
<evidence type="ECO:0000256" key="4">
    <source>
        <dbReference type="ARBA" id="ARBA00022989"/>
    </source>
</evidence>